<evidence type="ECO:0000313" key="1">
    <source>
        <dbReference type="EMBL" id="CAB4035559.1"/>
    </source>
</evidence>
<gene>
    <name evidence="1" type="ORF">PACLA_8A042768</name>
</gene>
<accession>A0A7D9LNB1</accession>
<dbReference type="OrthoDB" id="8958038at2759"/>
<organism evidence="1 2">
    <name type="scientific">Paramuricea clavata</name>
    <name type="common">Red gorgonian</name>
    <name type="synonym">Violescent sea-whip</name>
    <dbReference type="NCBI Taxonomy" id="317549"/>
    <lineage>
        <taxon>Eukaryota</taxon>
        <taxon>Metazoa</taxon>
        <taxon>Cnidaria</taxon>
        <taxon>Anthozoa</taxon>
        <taxon>Octocorallia</taxon>
        <taxon>Malacalcyonacea</taxon>
        <taxon>Plexauridae</taxon>
        <taxon>Paramuricea</taxon>
    </lineage>
</organism>
<name>A0A7D9LNB1_PARCT</name>
<dbReference type="AlphaFoldDB" id="A0A7D9LNB1"/>
<dbReference type="Proteomes" id="UP001152795">
    <property type="component" value="Unassembled WGS sequence"/>
</dbReference>
<dbReference type="EMBL" id="CACRXK020021161">
    <property type="protein sequence ID" value="CAB4035559.1"/>
    <property type="molecule type" value="Genomic_DNA"/>
</dbReference>
<proteinExistence type="predicted"/>
<comment type="caution">
    <text evidence="1">The sequence shown here is derived from an EMBL/GenBank/DDBJ whole genome shotgun (WGS) entry which is preliminary data.</text>
</comment>
<protein>
    <submittedName>
        <fullName evidence="1">Uncharacterized protein</fullName>
    </submittedName>
</protein>
<dbReference type="InterPro" id="IPR040676">
    <property type="entry name" value="DUF5641"/>
</dbReference>
<dbReference type="Pfam" id="PF18701">
    <property type="entry name" value="DUF5641"/>
    <property type="match status" value="1"/>
</dbReference>
<keyword evidence="2" id="KW-1185">Reference proteome</keyword>
<sequence length="293" mass="33928">ISELTYAKSQLAGIEQPDGKLLGVPWDRKHDTISVTLTTDAEPNGQLKRVLEPTPDSKSEAKVIKEIFKAAHIEEDIMDLLLDKYPLPKVLRIGAWVRRFILNCKRQPAQREKERGPINSREVQQQREWWIRRAQDAVKHDARYLADRERLNLQENNLGILECRGRIIGGYVRGLREQHRMTRPKSMQYPKVREIRIVKEDQKPRNTWKLAIVNQLITGRDGVIRAAKLKTAGGNNYLERAIQHLFPLELQCDKEITTRLDPDAQEFTPRQKRNAAAAATLRIRDIAEDEKQL</sequence>
<evidence type="ECO:0000313" key="2">
    <source>
        <dbReference type="Proteomes" id="UP001152795"/>
    </source>
</evidence>
<feature type="non-terminal residue" evidence="1">
    <location>
        <position position="293"/>
    </location>
</feature>
<reference evidence="1" key="1">
    <citation type="submission" date="2020-04" db="EMBL/GenBank/DDBJ databases">
        <authorList>
            <person name="Alioto T."/>
            <person name="Alioto T."/>
            <person name="Gomez Garrido J."/>
        </authorList>
    </citation>
    <scope>NUCLEOTIDE SEQUENCE</scope>
    <source>
        <strain evidence="1">A484AB</strain>
    </source>
</reference>